<organism evidence="3 4">
    <name type="scientific">Aldrovandia affinis</name>
    <dbReference type="NCBI Taxonomy" id="143900"/>
    <lineage>
        <taxon>Eukaryota</taxon>
        <taxon>Metazoa</taxon>
        <taxon>Chordata</taxon>
        <taxon>Craniata</taxon>
        <taxon>Vertebrata</taxon>
        <taxon>Euteleostomi</taxon>
        <taxon>Actinopterygii</taxon>
        <taxon>Neopterygii</taxon>
        <taxon>Teleostei</taxon>
        <taxon>Notacanthiformes</taxon>
        <taxon>Halosauridae</taxon>
        <taxon>Aldrovandia</taxon>
    </lineage>
</organism>
<feature type="region of interest" description="Disordered" evidence="1">
    <location>
        <begin position="26"/>
        <end position="82"/>
    </location>
</feature>
<keyword evidence="4" id="KW-1185">Reference proteome</keyword>
<feature type="compositionally biased region" description="Polar residues" evidence="1">
    <location>
        <begin position="53"/>
        <end position="63"/>
    </location>
</feature>
<evidence type="ECO:0000256" key="1">
    <source>
        <dbReference type="SAM" id="MobiDB-lite"/>
    </source>
</evidence>
<dbReference type="EMBL" id="JAINUG010000065">
    <property type="protein sequence ID" value="KAJ8402161.1"/>
    <property type="molecule type" value="Genomic_DNA"/>
</dbReference>
<proteinExistence type="predicted"/>
<dbReference type="Proteomes" id="UP001221898">
    <property type="component" value="Unassembled WGS sequence"/>
</dbReference>
<dbReference type="InterPro" id="IPR000697">
    <property type="entry name" value="WH1/EVH1_dom"/>
</dbReference>
<reference evidence="3" key="1">
    <citation type="journal article" date="2023" name="Science">
        <title>Genome structures resolve the early diversification of teleost fishes.</title>
        <authorList>
            <person name="Parey E."/>
            <person name="Louis A."/>
            <person name="Montfort J."/>
            <person name="Bouchez O."/>
            <person name="Roques C."/>
            <person name="Iampietro C."/>
            <person name="Lluch J."/>
            <person name="Castinel A."/>
            <person name="Donnadieu C."/>
            <person name="Desvignes T."/>
            <person name="Floi Bucao C."/>
            <person name="Jouanno E."/>
            <person name="Wen M."/>
            <person name="Mejri S."/>
            <person name="Dirks R."/>
            <person name="Jansen H."/>
            <person name="Henkel C."/>
            <person name="Chen W.J."/>
            <person name="Zahm M."/>
            <person name="Cabau C."/>
            <person name="Klopp C."/>
            <person name="Thompson A.W."/>
            <person name="Robinson-Rechavi M."/>
            <person name="Braasch I."/>
            <person name="Lecointre G."/>
            <person name="Bobe J."/>
            <person name="Postlethwait J.H."/>
            <person name="Berthelot C."/>
            <person name="Roest Crollius H."/>
            <person name="Guiguen Y."/>
        </authorList>
    </citation>
    <scope>NUCLEOTIDE SEQUENCE</scope>
    <source>
        <strain evidence="3">NC1722</strain>
    </source>
</reference>
<dbReference type="PROSITE" id="PS50229">
    <property type="entry name" value="WH1"/>
    <property type="match status" value="1"/>
</dbReference>
<feature type="compositionally biased region" description="Basic and acidic residues" evidence="1">
    <location>
        <begin position="26"/>
        <end position="35"/>
    </location>
</feature>
<feature type="non-terminal residue" evidence="3">
    <location>
        <position position="1"/>
    </location>
</feature>
<evidence type="ECO:0000313" key="4">
    <source>
        <dbReference type="Proteomes" id="UP001221898"/>
    </source>
</evidence>
<protein>
    <recommendedName>
        <fullName evidence="2">WH1 domain-containing protein</fullName>
    </recommendedName>
</protein>
<feature type="region of interest" description="Disordered" evidence="1">
    <location>
        <begin position="205"/>
        <end position="261"/>
    </location>
</feature>
<sequence>MEDQKFGLTFQSPADAVSFEQGLRSAIDRLERESDSPSSSTPEEGDTEDDGQASHTGSESSSNSRKEMLPKPITIVTSESSSTCFVLPPAAEDYGYGTRQAVTTQTPVQVHIRPVQLQPSQSPAALGSSVPPPPTPPAAPPPLSPLSPTLSLLEQGDIKDLWGARGYEDYRRAESARICGDGGGSGSQDKSELCVVRFEKEQAGAGEVTVTLDAKAPQRLSSSSSPTSAPNAVATSPPASDSSKGSPSCCLHASRSRTRKR</sequence>
<evidence type="ECO:0000313" key="3">
    <source>
        <dbReference type="EMBL" id="KAJ8402161.1"/>
    </source>
</evidence>
<accession>A0AAD7WM57</accession>
<dbReference type="Gene3D" id="2.30.29.30">
    <property type="entry name" value="Pleckstrin-homology domain (PH domain)/Phosphotyrosine-binding domain (PTB)"/>
    <property type="match status" value="1"/>
</dbReference>
<feature type="compositionally biased region" description="Low complexity" evidence="1">
    <location>
        <begin position="221"/>
        <end position="240"/>
    </location>
</feature>
<feature type="domain" description="WH1" evidence="2">
    <location>
        <begin position="1"/>
        <end position="30"/>
    </location>
</feature>
<name>A0AAD7WM57_9TELE</name>
<feature type="region of interest" description="Disordered" evidence="1">
    <location>
        <begin position="116"/>
        <end position="150"/>
    </location>
</feature>
<dbReference type="InterPro" id="IPR011993">
    <property type="entry name" value="PH-like_dom_sf"/>
</dbReference>
<evidence type="ECO:0000259" key="2">
    <source>
        <dbReference type="PROSITE" id="PS50229"/>
    </source>
</evidence>
<comment type="caution">
    <text evidence="3">The sequence shown here is derived from an EMBL/GenBank/DDBJ whole genome shotgun (WGS) entry which is preliminary data.</text>
</comment>
<feature type="compositionally biased region" description="Pro residues" evidence="1">
    <location>
        <begin position="130"/>
        <end position="145"/>
    </location>
</feature>
<dbReference type="AlphaFoldDB" id="A0AAD7WM57"/>
<gene>
    <name evidence="3" type="ORF">AAFF_G00370260</name>
</gene>